<keyword evidence="2" id="KW-1185">Reference proteome</keyword>
<dbReference type="PROSITE" id="PS51257">
    <property type="entry name" value="PROKAR_LIPOPROTEIN"/>
    <property type="match status" value="1"/>
</dbReference>
<evidence type="ECO:0000313" key="1">
    <source>
        <dbReference type="EMBL" id="RAK67044.1"/>
    </source>
</evidence>
<comment type="caution">
    <text evidence="1">The sequence shown here is derived from an EMBL/GenBank/DDBJ whole genome shotgun (WGS) entry which is preliminary data.</text>
</comment>
<dbReference type="InterPro" id="IPR025345">
    <property type="entry name" value="DUF4249"/>
</dbReference>
<dbReference type="AlphaFoldDB" id="A0A328BM75"/>
<sequence length="382" mass="43297">MNKLLKITWYACLALLAGCIEPYDPKVDNREINLLVVDGFINTSGVTTIKLSRAQTLTTKGGPPPETRAVVFIEEEGGRRYPLTEGAAGTYASAPLQLTPGRPVRLHLTTAGRREYASDYSRALVTPPIDSISFRAGEGKLRLYVNTHDALDQARHFRWSYEETWEFTSRFESQLMYRNNALVPRTDNIYRCWGSELPSTIVLGNTLRLSRNVVAEQPLTVLLDTSPKLFIKYSVLVRQYAVTPEEYAYWELLRKNTEQLGTLFDPLPSQLTGNVRSLSDPAEQVLGWVGAQSMTEQRRFIDRNDLPAGWPLVSGYEGCPLDTIPKPKVFPEPTLEEIIRSFSFGMMVPISYNLTADEYYYSTVDCLDCRKRGNNARPSFWR</sequence>
<name>A0A328BM75_9BACT</name>
<evidence type="ECO:0000313" key="2">
    <source>
        <dbReference type="Proteomes" id="UP000248553"/>
    </source>
</evidence>
<accession>A0A328BM75</accession>
<dbReference type="Pfam" id="PF14054">
    <property type="entry name" value="DUF4249"/>
    <property type="match status" value="1"/>
</dbReference>
<proteinExistence type="predicted"/>
<dbReference type="Proteomes" id="UP000248553">
    <property type="component" value="Unassembled WGS sequence"/>
</dbReference>
<dbReference type="EMBL" id="QHKM01000003">
    <property type="protein sequence ID" value="RAK67044.1"/>
    <property type="molecule type" value="Genomic_DNA"/>
</dbReference>
<dbReference type="OrthoDB" id="1062680at2"/>
<gene>
    <name evidence="1" type="ORF">DLM85_12665</name>
</gene>
<protein>
    <submittedName>
        <fullName evidence="1">DUF4249 domain-containing protein</fullName>
    </submittedName>
</protein>
<reference evidence="2" key="1">
    <citation type="submission" date="2018-05" db="EMBL/GenBank/DDBJ databases">
        <authorList>
            <person name="Nie L."/>
        </authorList>
    </citation>
    <scope>NUCLEOTIDE SEQUENCE [LARGE SCALE GENOMIC DNA]</scope>
    <source>
        <strain evidence="2">NL</strain>
    </source>
</reference>
<dbReference type="RefSeq" id="WP_111478465.1">
    <property type="nucleotide sequence ID" value="NZ_QHKM01000003.1"/>
</dbReference>
<organism evidence="1 2">
    <name type="scientific">Hymenobacter edaphi</name>
    <dbReference type="NCBI Taxonomy" id="2211146"/>
    <lineage>
        <taxon>Bacteria</taxon>
        <taxon>Pseudomonadati</taxon>
        <taxon>Bacteroidota</taxon>
        <taxon>Cytophagia</taxon>
        <taxon>Cytophagales</taxon>
        <taxon>Hymenobacteraceae</taxon>
        <taxon>Hymenobacter</taxon>
    </lineage>
</organism>